<comment type="subcellular location">
    <subcellularLocation>
        <location evidence="7">Membrane</location>
        <topology evidence="7">Single-pass type II membrane protein</topology>
    </subcellularLocation>
</comment>
<dbReference type="AlphaFoldDB" id="A0A939JA13"/>
<dbReference type="GO" id="GO:0009003">
    <property type="term" value="F:signal peptidase activity"/>
    <property type="evidence" value="ECO:0007669"/>
    <property type="project" value="UniProtKB-EC"/>
</dbReference>
<gene>
    <name evidence="9" type="primary">lepB</name>
    <name evidence="9" type="ORF">J0X15_12110</name>
</gene>
<keyword evidence="7" id="KW-0645">Protease</keyword>
<evidence type="ECO:0000256" key="6">
    <source>
        <dbReference type="PIRSR" id="PIRSR600223-1"/>
    </source>
</evidence>
<name>A0A939JA13_9HYPH</name>
<dbReference type="NCBIfam" id="TIGR02227">
    <property type="entry name" value="sigpep_I_bact"/>
    <property type="match status" value="1"/>
</dbReference>
<accession>A0A939JA13</accession>
<sequence length="322" mass="36252">MPSLALPNGRGSYSQILNRSAESSSGASGRIATAQTRRYEFLESAWSGLAFTVSSPDPTSWTRSGPSDTFKDDIRVKSQEKDKDGGFYETVKIIVQALVLALIVRTFLFQPFNIPSGSMKDTLLIGDYLFVSKFSYGYSRYSFPFGLGPFSGRLLGSEPERGDVAVFKLPTDTSVDYIKRVIGLPGDKIQMIDGVLHINGKAVEREQIDDYIEKTDYGIERVARYRETLPNGVSYDTLDLTARGNLDNTRVYEVPEGHYFMMGDNRDNSSDSRVLSHVGYVPYENFVGRAEILFFSMSGEQPAWAIWTWPWSVRWDRLLKTL</sequence>
<dbReference type="EMBL" id="JAFLNF010000005">
    <property type="protein sequence ID" value="MBO0345968.1"/>
    <property type="molecule type" value="Genomic_DNA"/>
</dbReference>
<dbReference type="PROSITE" id="PS00760">
    <property type="entry name" value="SPASE_I_2"/>
    <property type="match status" value="1"/>
</dbReference>
<evidence type="ECO:0000259" key="8">
    <source>
        <dbReference type="Pfam" id="PF10502"/>
    </source>
</evidence>
<evidence type="ECO:0000256" key="5">
    <source>
        <dbReference type="ARBA" id="ARBA00022801"/>
    </source>
</evidence>
<feature type="active site" evidence="6">
    <location>
        <position position="179"/>
    </location>
</feature>
<dbReference type="PANTHER" id="PTHR43390:SF1">
    <property type="entry name" value="CHLOROPLAST PROCESSING PEPTIDASE"/>
    <property type="match status" value="1"/>
</dbReference>
<dbReference type="GO" id="GO:0006465">
    <property type="term" value="P:signal peptide processing"/>
    <property type="evidence" value="ECO:0007669"/>
    <property type="project" value="InterPro"/>
</dbReference>
<feature type="active site" evidence="6">
    <location>
        <position position="118"/>
    </location>
</feature>
<comment type="caution">
    <text evidence="9">The sequence shown here is derived from an EMBL/GenBank/DDBJ whole genome shotgun (WGS) entry which is preliminary data.</text>
</comment>
<dbReference type="PANTHER" id="PTHR43390">
    <property type="entry name" value="SIGNAL PEPTIDASE I"/>
    <property type="match status" value="1"/>
</dbReference>
<dbReference type="InterPro" id="IPR019758">
    <property type="entry name" value="Pept_S26A_signal_pept_1_CS"/>
</dbReference>
<feature type="domain" description="Peptidase S26" evidence="8">
    <location>
        <begin position="89"/>
        <end position="294"/>
    </location>
</feature>
<dbReference type="Gene3D" id="2.10.109.10">
    <property type="entry name" value="Umud Fragment, subunit A"/>
    <property type="match status" value="1"/>
</dbReference>
<comment type="catalytic activity">
    <reaction evidence="1 7">
        <text>Cleavage of hydrophobic, N-terminal signal or leader sequences from secreted and periplasmic proteins.</text>
        <dbReference type="EC" id="3.4.21.89"/>
    </reaction>
</comment>
<protein>
    <recommendedName>
        <fullName evidence="4 7">Signal peptidase I</fullName>
        <ecNumber evidence="3 7">3.4.21.89</ecNumber>
    </recommendedName>
</protein>
<evidence type="ECO:0000256" key="2">
    <source>
        <dbReference type="ARBA" id="ARBA00009370"/>
    </source>
</evidence>
<dbReference type="PRINTS" id="PR00727">
    <property type="entry name" value="LEADERPTASE"/>
</dbReference>
<evidence type="ECO:0000313" key="9">
    <source>
        <dbReference type="EMBL" id="MBO0345968.1"/>
    </source>
</evidence>
<dbReference type="GO" id="GO:0004252">
    <property type="term" value="F:serine-type endopeptidase activity"/>
    <property type="evidence" value="ECO:0007669"/>
    <property type="project" value="InterPro"/>
</dbReference>
<comment type="similarity">
    <text evidence="2 7">Belongs to the peptidase S26 family.</text>
</comment>
<dbReference type="GO" id="GO:0016020">
    <property type="term" value="C:membrane"/>
    <property type="evidence" value="ECO:0007669"/>
    <property type="project" value="UniProtKB-SubCell"/>
</dbReference>
<evidence type="ECO:0000256" key="4">
    <source>
        <dbReference type="ARBA" id="ARBA00019232"/>
    </source>
</evidence>
<dbReference type="InterPro" id="IPR019757">
    <property type="entry name" value="Pept_S26A_signal_pept_1_Lys-AS"/>
</dbReference>
<reference evidence="9" key="1">
    <citation type="submission" date="2021-03" db="EMBL/GenBank/DDBJ databases">
        <title>Roseibium sp. CAU 1637 isolated from Incheon.</title>
        <authorList>
            <person name="Kim W."/>
        </authorList>
    </citation>
    <scope>NUCLEOTIDE SEQUENCE</scope>
    <source>
        <strain evidence="9">CAU 1637</strain>
    </source>
</reference>
<proteinExistence type="inferred from homology"/>
<dbReference type="PROSITE" id="PS00761">
    <property type="entry name" value="SPASE_I_3"/>
    <property type="match status" value="1"/>
</dbReference>
<dbReference type="SUPFAM" id="SSF51306">
    <property type="entry name" value="LexA/Signal peptidase"/>
    <property type="match status" value="1"/>
</dbReference>
<evidence type="ECO:0000256" key="7">
    <source>
        <dbReference type="RuleBase" id="RU362042"/>
    </source>
</evidence>
<dbReference type="InterPro" id="IPR000223">
    <property type="entry name" value="Pept_S26A_signal_pept_1"/>
</dbReference>
<dbReference type="InterPro" id="IPR036286">
    <property type="entry name" value="LexA/Signal_pep-like_sf"/>
</dbReference>
<dbReference type="Proteomes" id="UP000664779">
    <property type="component" value="Unassembled WGS sequence"/>
</dbReference>
<organism evidence="9 10">
    <name type="scientific">Roseibium limicola</name>
    <dbReference type="NCBI Taxonomy" id="2816037"/>
    <lineage>
        <taxon>Bacteria</taxon>
        <taxon>Pseudomonadati</taxon>
        <taxon>Pseudomonadota</taxon>
        <taxon>Alphaproteobacteria</taxon>
        <taxon>Hyphomicrobiales</taxon>
        <taxon>Stappiaceae</taxon>
        <taxon>Roseibium</taxon>
    </lineage>
</organism>
<keyword evidence="10" id="KW-1185">Reference proteome</keyword>
<dbReference type="InterPro" id="IPR019533">
    <property type="entry name" value="Peptidase_S26"/>
</dbReference>
<evidence type="ECO:0000313" key="10">
    <source>
        <dbReference type="Proteomes" id="UP000664779"/>
    </source>
</evidence>
<dbReference type="CDD" id="cd06530">
    <property type="entry name" value="S26_SPase_I"/>
    <property type="match status" value="1"/>
</dbReference>
<dbReference type="Pfam" id="PF10502">
    <property type="entry name" value="Peptidase_S26"/>
    <property type="match status" value="1"/>
</dbReference>
<dbReference type="EC" id="3.4.21.89" evidence="3 7"/>
<keyword evidence="5 7" id="KW-0378">Hydrolase</keyword>
<evidence type="ECO:0000256" key="3">
    <source>
        <dbReference type="ARBA" id="ARBA00013208"/>
    </source>
</evidence>
<evidence type="ECO:0000256" key="1">
    <source>
        <dbReference type="ARBA" id="ARBA00000677"/>
    </source>
</evidence>